<dbReference type="EMBL" id="BAABDM010000001">
    <property type="protein sequence ID" value="GAA4087161.1"/>
    <property type="molecule type" value="Genomic_DNA"/>
</dbReference>
<gene>
    <name evidence="1" type="ORF">GCM10022414_07400</name>
</gene>
<evidence type="ECO:0000313" key="1">
    <source>
        <dbReference type="EMBL" id="GAA4087161.1"/>
    </source>
</evidence>
<evidence type="ECO:0000313" key="2">
    <source>
        <dbReference type="Proteomes" id="UP001500392"/>
    </source>
</evidence>
<protein>
    <submittedName>
        <fullName evidence="1">Uncharacterized protein</fullName>
    </submittedName>
</protein>
<organism evidence="1 2">
    <name type="scientific">Zhongshania borealis</name>
    <dbReference type="NCBI Taxonomy" id="889488"/>
    <lineage>
        <taxon>Bacteria</taxon>
        <taxon>Pseudomonadati</taxon>
        <taxon>Pseudomonadota</taxon>
        <taxon>Gammaproteobacteria</taxon>
        <taxon>Cellvibrionales</taxon>
        <taxon>Spongiibacteraceae</taxon>
        <taxon>Zhongshania</taxon>
    </lineage>
</organism>
<dbReference type="Pfam" id="PF26207">
    <property type="entry name" value="Phage_phiTE_015"/>
    <property type="match status" value="1"/>
</dbReference>
<name>A0ABP7WE75_9GAMM</name>
<proteinExistence type="predicted"/>
<dbReference type="InterPro" id="IPR058601">
    <property type="entry name" value="Phage_phiTE_015-like"/>
</dbReference>
<reference evidence="2" key="1">
    <citation type="journal article" date="2019" name="Int. J. Syst. Evol. Microbiol.">
        <title>The Global Catalogue of Microorganisms (GCM) 10K type strain sequencing project: providing services to taxonomists for standard genome sequencing and annotation.</title>
        <authorList>
            <consortium name="The Broad Institute Genomics Platform"/>
            <consortium name="The Broad Institute Genome Sequencing Center for Infectious Disease"/>
            <person name="Wu L."/>
            <person name="Ma J."/>
        </authorList>
    </citation>
    <scope>NUCLEOTIDE SEQUENCE [LARGE SCALE GENOMIC DNA]</scope>
    <source>
        <strain evidence="2">JCM 17304</strain>
    </source>
</reference>
<dbReference type="Proteomes" id="UP001500392">
    <property type="component" value="Unassembled WGS sequence"/>
</dbReference>
<sequence>MEQFEAWADEKGFCLDQIFMSTNGVPDNPYENEDTKLAYEIWCASRSPSCSTRRFPMQHGLDIDWTTAEKIYAMYSALYGTSQSLERLAQRGGFDWKEVEIIQAEYNKRVRR</sequence>
<accession>A0ABP7WE75</accession>
<keyword evidence="2" id="KW-1185">Reference proteome</keyword>
<comment type="caution">
    <text evidence="1">The sequence shown here is derived from an EMBL/GenBank/DDBJ whole genome shotgun (WGS) entry which is preliminary data.</text>
</comment>